<gene>
    <name evidence="1" type="ORF">FAZ15_09750</name>
</gene>
<name>A0A4U0P2C4_9SPHI</name>
<evidence type="ECO:0000313" key="1">
    <source>
        <dbReference type="EMBL" id="TJZ61466.1"/>
    </source>
</evidence>
<evidence type="ECO:0000313" key="2">
    <source>
        <dbReference type="Proteomes" id="UP000306808"/>
    </source>
</evidence>
<proteinExistence type="predicted"/>
<protein>
    <submittedName>
        <fullName evidence="1">Uncharacterized protein</fullName>
    </submittedName>
</protein>
<dbReference type="AlphaFoldDB" id="A0A4U0P2C4"/>
<keyword evidence="2" id="KW-1185">Reference proteome</keyword>
<accession>A0A4U0P2C4</accession>
<sequence length="51" mass="5843">MWFFASYKYDPIVPSVRVKNDKAVAGKLSKVHDRYTTDTTCEPMVLLGYAE</sequence>
<reference evidence="1 2" key="1">
    <citation type="submission" date="2019-04" db="EMBL/GenBank/DDBJ databases">
        <title>Sphingobacterium olei sp. nov., isolated from oil-contaminated soil.</title>
        <authorList>
            <person name="Liu B."/>
        </authorList>
    </citation>
    <scope>NUCLEOTIDE SEQUENCE [LARGE SCALE GENOMIC DNA]</scope>
    <source>
        <strain evidence="1 2">HAL-9</strain>
    </source>
</reference>
<comment type="caution">
    <text evidence="1">The sequence shown here is derived from an EMBL/GenBank/DDBJ whole genome shotgun (WGS) entry which is preliminary data.</text>
</comment>
<dbReference type="EMBL" id="SUME01000003">
    <property type="protein sequence ID" value="TJZ61466.1"/>
    <property type="molecule type" value="Genomic_DNA"/>
</dbReference>
<dbReference type="RefSeq" id="WP_136901113.1">
    <property type="nucleotide sequence ID" value="NZ_SUME01000003.1"/>
</dbReference>
<dbReference type="Proteomes" id="UP000306808">
    <property type="component" value="Unassembled WGS sequence"/>
</dbReference>
<organism evidence="1 2">
    <name type="scientific">Sphingobacterium olei</name>
    <dbReference type="NCBI Taxonomy" id="2571155"/>
    <lineage>
        <taxon>Bacteria</taxon>
        <taxon>Pseudomonadati</taxon>
        <taxon>Bacteroidota</taxon>
        <taxon>Sphingobacteriia</taxon>
        <taxon>Sphingobacteriales</taxon>
        <taxon>Sphingobacteriaceae</taxon>
        <taxon>Sphingobacterium</taxon>
    </lineage>
</organism>